<evidence type="ECO:0000313" key="2">
    <source>
        <dbReference type="EMBL" id="MFD1777088.1"/>
    </source>
</evidence>
<dbReference type="RefSeq" id="WP_304220315.1">
    <property type="nucleotide sequence ID" value="NZ_JBHUEK010000001.1"/>
</dbReference>
<dbReference type="Proteomes" id="UP001597227">
    <property type="component" value="Unassembled WGS sequence"/>
</dbReference>
<name>A0ABW4MH71_9BACI</name>
<dbReference type="Gene3D" id="3.10.570.10">
    <property type="entry name" value="sex pheromone staph- cam373 precursor domain"/>
    <property type="match status" value="1"/>
</dbReference>
<gene>
    <name evidence="2" type="ORF">ACFSFW_00125</name>
</gene>
<evidence type="ECO:0000313" key="3">
    <source>
        <dbReference type="Proteomes" id="UP001597227"/>
    </source>
</evidence>
<dbReference type="InterPro" id="IPR011426">
    <property type="entry name" value="CamS"/>
</dbReference>
<sequence length="401" mass="45586">MRNLYLLGLAILLLLSGCAPKFEQETEVVQDSDKKAEKAIIPRYNISDSYYKAVLPYKTGKARGIVASYINNRMDIDEFETGLMRIAQDSFPSDKYFFQEGQHLEKETVQDWLKRKRSPAQQQAYEKALEKKNLPNEGLNPIFDTSNEDPGYEAAMKKSPTYVAAITEQNYLIKNNEDKLEIGGIVIGIGMNSHHYYNLPDKMGGYPRDVEISDAEIEREGKKAAEEIINRIRTEKEYASIRDIPIVVALFKQQAVSAVAPGNFIMKAKVDANSSNIGKWETINEKYYFFPSNEAKNNYREDSLMVQNFSDAIADFFPNFTAVVGKGFYKDDELQELTLTIPMQFYGKAEVIGFTQYVTGLIMEHFDNYISLQVYIESESGAESVIIRDAGENEPTVHVYN</sequence>
<protein>
    <submittedName>
        <fullName evidence="2">CamS family sex pheromone protein</fullName>
    </submittedName>
</protein>
<accession>A0ABW4MH71</accession>
<feature type="chain" id="PRO_5047462694" evidence="1">
    <location>
        <begin position="22"/>
        <end position="401"/>
    </location>
</feature>
<proteinExistence type="predicted"/>
<dbReference type="PIRSF" id="PIRSF012509">
    <property type="entry name" value="CamS"/>
    <property type="match status" value="1"/>
</dbReference>
<dbReference type="Pfam" id="PF07537">
    <property type="entry name" value="CamS"/>
    <property type="match status" value="1"/>
</dbReference>
<dbReference type="EMBL" id="JBHUEK010000001">
    <property type="protein sequence ID" value="MFD1777088.1"/>
    <property type="molecule type" value="Genomic_DNA"/>
</dbReference>
<keyword evidence="3" id="KW-1185">Reference proteome</keyword>
<dbReference type="CDD" id="cd13440">
    <property type="entry name" value="CamS_repeat_2"/>
    <property type="match status" value="1"/>
</dbReference>
<organism evidence="2 3">
    <name type="scientific">Fredinandcohnia salidurans</name>
    <dbReference type="NCBI Taxonomy" id="2595041"/>
    <lineage>
        <taxon>Bacteria</taxon>
        <taxon>Bacillati</taxon>
        <taxon>Bacillota</taxon>
        <taxon>Bacilli</taxon>
        <taxon>Bacillales</taxon>
        <taxon>Bacillaceae</taxon>
        <taxon>Fredinandcohnia</taxon>
    </lineage>
</organism>
<reference evidence="3" key="1">
    <citation type="journal article" date="2019" name="Int. J. Syst. Evol. Microbiol.">
        <title>The Global Catalogue of Microorganisms (GCM) 10K type strain sequencing project: providing services to taxonomists for standard genome sequencing and annotation.</title>
        <authorList>
            <consortium name="The Broad Institute Genomics Platform"/>
            <consortium name="The Broad Institute Genome Sequencing Center for Infectious Disease"/>
            <person name="Wu L."/>
            <person name="Ma J."/>
        </authorList>
    </citation>
    <scope>NUCLEOTIDE SEQUENCE [LARGE SCALE GENOMIC DNA]</scope>
    <source>
        <strain evidence="3">CCUG 15531</strain>
    </source>
</reference>
<comment type="caution">
    <text evidence="2">The sequence shown here is derived from an EMBL/GenBank/DDBJ whole genome shotgun (WGS) entry which is preliminary data.</text>
</comment>
<feature type="signal peptide" evidence="1">
    <location>
        <begin position="1"/>
        <end position="21"/>
    </location>
</feature>
<dbReference type="PROSITE" id="PS51257">
    <property type="entry name" value="PROKAR_LIPOPROTEIN"/>
    <property type="match status" value="1"/>
</dbReference>
<dbReference type="CDD" id="cd13441">
    <property type="entry name" value="CamS_repeat_1"/>
    <property type="match status" value="1"/>
</dbReference>
<keyword evidence="1" id="KW-0732">Signal</keyword>
<evidence type="ECO:0000256" key="1">
    <source>
        <dbReference type="SAM" id="SignalP"/>
    </source>
</evidence>